<dbReference type="SUPFAM" id="SSF47954">
    <property type="entry name" value="Cyclin-like"/>
    <property type="match status" value="1"/>
</dbReference>
<reference evidence="1" key="1">
    <citation type="journal article" date="2017" name="Nature">
        <title>The sunflower genome provides insights into oil metabolism, flowering and Asterid evolution.</title>
        <authorList>
            <person name="Badouin H."/>
            <person name="Gouzy J."/>
            <person name="Grassa C.J."/>
            <person name="Murat F."/>
            <person name="Staton S.E."/>
            <person name="Cottret L."/>
            <person name="Lelandais-Briere C."/>
            <person name="Owens G.L."/>
            <person name="Carrere S."/>
            <person name="Mayjonade B."/>
            <person name="Legrand L."/>
            <person name="Gill N."/>
            <person name="Kane N.C."/>
            <person name="Bowers J.E."/>
            <person name="Hubner S."/>
            <person name="Bellec A."/>
            <person name="Berard A."/>
            <person name="Berges H."/>
            <person name="Blanchet N."/>
            <person name="Boniface M.C."/>
            <person name="Brunel D."/>
            <person name="Catrice O."/>
            <person name="Chaidir N."/>
            <person name="Claudel C."/>
            <person name="Donnadieu C."/>
            <person name="Faraut T."/>
            <person name="Fievet G."/>
            <person name="Helmstetter N."/>
            <person name="King M."/>
            <person name="Knapp S.J."/>
            <person name="Lai Z."/>
            <person name="Le Paslier M.C."/>
            <person name="Lippi Y."/>
            <person name="Lorenzon L."/>
            <person name="Mandel J.R."/>
            <person name="Marage G."/>
            <person name="Marchand G."/>
            <person name="Marquand E."/>
            <person name="Bret-Mestries E."/>
            <person name="Morien E."/>
            <person name="Nambeesan S."/>
            <person name="Nguyen T."/>
            <person name="Pegot-Espagnet P."/>
            <person name="Pouilly N."/>
            <person name="Raftis F."/>
            <person name="Sallet E."/>
            <person name="Schiex T."/>
            <person name="Thomas J."/>
            <person name="Vandecasteele C."/>
            <person name="Vares D."/>
            <person name="Vear F."/>
            <person name="Vautrin S."/>
            <person name="Crespi M."/>
            <person name="Mangin B."/>
            <person name="Burke J.M."/>
            <person name="Salse J."/>
            <person name="Munos S."/>
            <person name="Vincourt P."/>
            <person name="Rieseberg L.H."/>
            <person name="Langlade N.B."/>
        </authorList>
    </citation>
    <scope>NUCLEOTIDE SEQUENCE</scope>
    <source>
        <tissue evidence="1">Leaves</tissue>
    </source>
</reference>
<keyword evidence="2" id="KW-1185">Reference proteome</keyword>
<evidence type="ECO:0000313" key="2">
    <source>
        <dbReference type="Proteomes" id="UP000215914"/>
    </source>
</evidence>
<evidence type="ECO:0000313" key="1">
    <source>
        <dbReference type="EMBL" id="KAF5808527.1"/>
    </source>
</evidence>
<name>A0A9K3J590_HELAN</name>
<dbReference type="Gramene" id="mRNA:HanXRQr2_Chr04g0146431">
    <property type="protein sequence ID" value="mRNA:HanXRQr2_Chr04g0146431"/>
    <property type="gene ID" value="HanXRQr2_Chr04g0146431"/>
</dbReference>
<sequence>MKYLGYFSASLPRSLIRANEEYPVVNFERYLNSILSHQHPARPVPELTKYLDAIDKMVNNLVTPTAADMKHIDRKLKYCRDPGSHEKYSLIFLFLQIVEFDFYKYSCLTFGEYLIYF</sequence>
<dbReference type="EMBL" id="MNCJ02000319">
    <property type="protein sequence ID" value="KAF5808527.1"/>
    <property type="molecule type" value="Genomic_DNA"/>
</dbReference>
<protein>
    <submittedName>
        <fullName evidence="1">Cyclin-like superfamily</fullName>
    </submittedName>
</protein>
<organism evidence="1 2">
    <name type="scientific">Helianthus annuus</name>
    <name type="common">Common sunflower</name>
    <dbReference type="NCBI Taxonomy" id="4232"/>
    <lineage>
        <taxon>Eukaryota</taxon>
        <taxon>Viridiplantae</taxon>
        <taxon>Streptophyta</taxon>
        <taxon>Embryophyta</taxon>
        <taxon>Tracheophyta</taxon>
        <taxon>Spermatophyta</taxon>
        <taxon>Magnoliopsida</taxon>
        <taxon>eudicotyledons</taxon>
        <taxon>Gunneridae</taxon>
        <taxon>Pentapetalae</taxon>
        <taxon>asterids</taxon>
        <taxon>campanulids</taxon>
        <taxon>Asterales</taxon>
        <taxon>Asteraceae</taxon>
        <taxon>Asteroideae</taxon>
        <taxon>Heliantheae alliance</taxon>
        <taxon>Heliantheae</taxon>
        <taxon>Helianthus</taxon>
    </lineage>
</organism>
<gene>
    <name evidence="1" type="ORF">HanXRQr2_Chr04g0146431</name>
</gene>
<proteinExistence type="predicted"/>
<accession>A0A9K3J590</accession>
<dbReference type="InterPro" id="IPR036915">
    <property type="entry name" value="Cyclin-like_sf"/>
</dbReference>
<dbReference type="Proteomes" id="UP000215914">
    <property type="component" value="Unassembled WGS sequence"/>
</dbReference>
<dbReference type="AlphaFoldDB" id="A0A9K3J590"/>
<comment type="caution">
    <text evidence="1">The sequence shown here is derived from an EMBL/GenBank/DDBJ whole genome shotgun (WGS) entry which is preliminary data.</text>
</comment>
<reference evidence="1" key="2">
    <citation type="submission" date="2020-06" db="EMBL/GenBank/DDBJ databases">
        <title>Helianthus annuus Genome sequencing and assembly Release 2.</title>
        <authorList>
            <person name="Gouzy J."/>
            <person name="Langlade N."/>
            <person name="Munos S."/>
        </authorList>
    </citation>
    <scope>NUCLEOTIDE SEQUENCE</scope>
    <source>
        <tissue evidence="1">Leaves</tissue>
    </source>
</reference>